<dbReference type="GO" id="GO:0031032">
    <property type="term" value="P:actomyosin structure organization"/>
    <property type="evidence" value="ECO:0007669"/>
    <property type="project" value="TreeGrafter"/>
</dbReference>
<keyword evidence="3" id="KW-0472">Membrane</keyword>
<dbReference type="PANTHER" id="PTHR23280:SF21">
    <property type="entry name" value="PROTEIN 4.1 HOMOLOG"/>
    <property type="match status" value="1"/>
</dbReference>
<dbReference type="GO" id="GO:0005886">
    <property type="term" value="C:plasma membrane"/>
    <property type="evidence" value="ECO:0007669"/>
    <property type="project" value="TreeGrafter"/>
</dbReference>
<dbReference type="OMA" id="NNCICEL"/>
<evidence type="ECO:0000256" key="1">
    <source>
        <dbReference type="SAM" id="Coils"/>
    </source>
</evidence>
<name>A0A1J1GU29_PLAGA</name>
<dbReference type="VEuPathDB" id="PlasmoDB:PGAL8A_00295200"/>
<dbReference type="OrthoDB" id="372753at2759"/>
<keyword evidence="5" id="KW-1185">Reference proteome</keyword>
<reference evidence="4" key="1">
    <citation type="submission" date="2015-04" db="EMBL/GenBank/DDBJ databases">
        <authorList>
            <consortium name="Pathogen Informatics"/>
        </authorList>
    </citation>
    <scope>NUCLEOTIDE SEQUENCE [LARGE SCALE GENOMIC DNA]</scope>
    <source>
        <strain evidence="4">8A</strain>
    </source>
</reference>
<accession>A0A1J1GU29</accession>
<evidence type="ECO:0000256" key="2">
    <source>
        <dbReference type="SAM" id="MobiDB-lite"/>
    </source>
</evidence>
<dbReference type="Proteomes" id="UP000220797">
    <property type="component" value="Unassembled WGS sequence"/>
</dbReference>
<feature type="transmembrane region" description="Helical" evidence="3">
    <location>
        <begin position="319"/>
        <end position="339"/>
    </location>
</feature>
<dbReference type="GeneID" id="39731485"/>
<feature type="transmembrane region" description="Helical" evidence="3">
    <location>
        <begin position="1577"/>
        <end position="1602"/>
    </location>
</feature>
<feature type="compositionally biased region" description="Basic and acidic residues" evidence="2">
    <location>
        <begin position="644"/>
        <end position="666"/>
    </location>
</feature>
<feature type="region of interest" description="Disordered" evidence="2">
    <location>
        <begin position="607"/>
        <end position="666"/>
    </location>
</feature>
<dbReference type="EMBL" id="CVMV01000045">
    <property type="protein sequence ID" value="CRG95747.1"/>
    <property type="molecule type" value="Genomic_DNA"/>
</dbReference>
<protein>
    <submittedName>
        <fullName evidence="4">Uncharacterized protein</fullName>
    </submittedName>
</protein>
<evidence type="ECO:0000313" key="4">
    <source>
        <dbReference type="EMBL" id="CRG95747.1"/>
    </source>
</evidence>
<feature type="transmembrane region" description="Helical" evidence="3">
    <location>
        <begin position="1614"/>
        <end position="1637"/>
    </location>
</feature>
<keyword evidence="1" id="KW-0175">Coiled coil</keyword>
<dbReference type="PANTHER" id="PTHR23280">
    <property type="entry name" value="4.1 G PROTEIN"/>
    <property type="match status" value="1"/>
</dbReference>
<proteinExistence type="predicted"/>
<dbReference type="RefSeq" id="XP_028528555.1">
    <property type="nucleotide sequence ID" value="XM_028671953.1"/>
</dbReference>
<sequence length="1679" mass="202847">MSKVVDELKLFLTNLSRGSDTVDANDLLNSGIADKSVILNIKEKLGESPWNIQNLIDLGIDIIQKDNENELELKHDSSDNIISEIENEIESDVERDVESDVESDIESDDDFYIKNLKFGKCENIEETLKVMIHENVINLHPIIKEFISLLVFLFSCIRRSSKNSLENTNTFFEKITNKEFINDEITDKNLFKNENKTKIKYTNKNCENVDTFHKNTCSKNNVLNDDISYNILIESFYENSISNKYGCDVKDNLNFNENLYYKDVYSIFLSLNEKYRYEYNIDDIEQAFSVDNLNKVCESLYKYLHKIRKMKNDHLIKKGINIVIVLLYLTYVYFGIYFLKTKNLYIKLYCIDKEFKDYKIKSEAIKNNLNKKIEELLNQLKISEKYSEEYEKFKEKYNEIKKENEKLKNTNIIIQKLKRKINLIETEKLMIIKKKEELEFIIKQKNLLIESNKIKKNEKEIKKSEVKKTKLVLKNDYNTLKRIKSISGKSESNNIKSIYLSEEKNNTEVEQNIKNREDKYEHIIKKKSTWTTDKNIQTVNQEKEKIIKEKETQTIKEIKDNKINRGVQTLKSDDLKKTNRHILKNQLYEDKKKKKIINKLYEYIKEKEEKEEEEDEEDEKDEEDQKEEDKVEHEEYQEEDEEEEKNKEKKGKEKNNNNNKEDEIEDKIKYKRENEIKKKIEKKNETELKEHTMTIEEKRENLFFAKVNKSKEICKNSKNNYVHNNIYTLKNIKEFINKSIYSLNIKIKEEAKSKCILDYNNFFLFLSNKNDIKKKKEKFIKSSYKKYYLYFNTKNFKLNDYIIQNIVDMNREILIDSIYNYLINKYHILNELLEKNFFYECLYIFSNFLQIEGINNANKLEENNLYNIISSCFNYFDELSEIIYSIKRDIYLSEELVNNYYVDLNNLFNSYFYRKTKLVNIKNNDSFLLDFFYENITLSEIIKEENSLNEELNTFSIFTNKVNFSNLSDNFITLDFLNRLNNVNEFDKLNKERNIKKYNVLNEIMHYNNYIFFNKYIFFHDYYCILDNYLFNENESVLLYNKIDKLIEKQIYMENKNKELLKQKGSTHKLLTESNIKFVDIFNEAYKQKKNNIILKKKSYSKKKKLHKYGKHKSKINFSYYTEKIKNNYNKNGNNNYFLGENLSRDNLSIKFTNFYINSNNQILYVNLSHYYNIFYLLKNKNPNVENYNINYKIEKTHKCKSNLYKKKKRKKIILSDDRENEKVRFNKLINNFSYKKRDTLKNKNTFYRNINYKHYANVDINNCKRKNVLKKNYRHIALTNILKNRKKFITKKNKITKNKNSNDTNKLHNKKNIVKKFKKKYFFIRKKTLKIIERKASKRLGNICEDYFHECNNKAKQNDVFLLSKCNLKEYKKKRKLKKKLIKYINHNYKFNGVLNFNRELTLHICVNLLKNTSYLFKEIFLSNIKNCSYLSSDDNIITIRNYNLKKENVCSEINEFVNKKYNTYNLKDHDSLLYCCKFLRMYKTFTSLKKRNYECLKFNKCADTINAYKSNVLLKKHKLKKKKKKAIILGKYEKCVKNNKYYNKKKKEKNTKICRKSNQHIKDKKYFDKNTNITYSYHLLLIKSIYILSLSFFLVFLFLIDDYFFNNFIFSCFIYILCFFLLFIISLFKSIIYTINIFLKKKIILQDLLDLFSIQFIEMFNNIHSYVYHNNIHIDYI</sequence>
<organism evidence="4 5">
    <name type="scientific">Plasmodium gallinaceum</name>
    <dbReference type="NCBI Taxonomy" id="5849"/>
    <lineage>
        <taxon>Eukaryota</taxon>
        <taxon>Sar</taxon>
        <taxon>Alveolata</taxon>
        <taxon>Apicomplexa</taxon>
        <taxon>Aconoidasida</taxon>
        <taxon>Haemosporida</taxon>
        <taxon>Plasmodiidae</taxon>
        <taxon>Plasmodium</taxon>
        <taxon>Plasmodium (Haemamoeba)</taxon>
    </lineage>
</organism>
<evidence type="ECO:0000256" key="3">
    <source>
        <dbReference type="SAM" id="Phobius"/>
    </source>
</evidence>
<keyword evidence="3" id="KW-1133">Transmembrane helix</keyword>
<gene>
    <name evidence="4" type="ORF">PGAL8A_00295200</name>
</gene>
<comment type="caution">
    <text evidence="4">The sequence shown here is derived from an EMBL/GenBank/DDBJ whole genome shotgun (WGS) entry which is preliminary data.</text>
</comment>
<evidence type="ECO:0000313" key="5">
    <source>
        <dbReference type="Proteomes" id="UP000220797"/>
    </source>
</evidence>
<feature type="coiled-coil region" evidence="1">
    <location>
        <begin position="359"/>
        <end position="427"/>
    </location>
</feature>
<feature type="compositionally biased region" description="Acidic residues" evidence="2">
    <location>
        <begin position="609"/>
        <end position="626"/>
    </location>
</feature>
<keyword evidence="3" id="KW-0812">Transmembrane</keyword>
<dbReference type="GO" id="GO:0005856">
    <property type="term" value="C:cytoskeleton"/>
    <property type="evidence" value="ECO:0007669"/>
    <property type="project" value="TreeGrafter"/>
</dbReference>